<accession>A0A6V7QYP4</accession>
<evidence type="ECO:0000256" key="1">
    <source>
        <dbReference type="ARBA" id="ARBA00001954"/>
    </source>
</evidence>
<evidence type="ECO:0000256" key="10">
    <source>
        <dbReference type="ARBA" id="ARBA00023004"/>
    </source>
</evidence>
<dbReference type="GO" id="GO:0006633">
    <property type="term" value="P:fatty acid biosynthetic process"/>
    <property type="evidence" value="ECO:0007669"/>
    <property type="project" value="UniProtKB-KW"/>
</dbReference>
<evidence type="ECO:0000256" key="4">
    <source>
        <dbReference type="ARBA" id="ARBA00011738"/>
    </source>
</evidence>
<feature type="compositionally biased region" description="Basic residues" evidence="13">
    <location>
        <begin position="89"/>
        <end position="98"/>
    </location>
</feature>
<dbReference type="UniPathway" id="UPA00199"/>
<keyword evidence="8" id="KW-0809">Transit peptide</keyword>
<evidence type="ECO:0000256" key="7">
    <source>
        <dbReference type="ARBA" id="ARBA00022832"/>
    </source>
</evidence>
<feature type="region of interest" description="Disordered" evidence="13">
    <location>
        <begin position="80"/>
        <end position="144"/>
    </location>
</feature>
<dbReference type="GO" id="GO:0045300">
    <property type="term" value="F:stearoyl-[ACP] desaturase activity"/>
    <property type="evidence" value="ECO:0007669"/>
    <property type="project" value="InterPro"/>
</dbReference>
<reference evidence="14" key="1">
    <citation type="submission" date="2020-07" db="EMBL/GenBank/DDBJ databases">
        <authorList>
            <person name="Lin J."/>
        </authorList>
    </citation>
    <scope>NUCLEOTIDE SEQUENCE</scope>
</reference>
<sequence>MVMEEALPTYQSMLNRFDAVRDETGLYSMQRTIPIYRGFVFQERATLVSHGNMARHGREHGDLALARICGLIAADERRHEDRGELAVRARPRQRRARAGGHDEEAHHDHDAGAPDVRRPRPPPLPPLLCGGTAPRRVHGPGLRGHRRLLRQDVGVEDAALGLSGRRTTEVLL</sequence>
<comment type="cofactor">
    <cofactor evidence="1">
        <name>Fe(2+)</name>
        <dbReference type="ChEBI" id="CHEBI:29033"/>
    </cofactor>
</comment>
<evidence type="ECO:0000256" key="2">
    <source>
        <dbReference type="ARBA" id="ARBA00004872"/>
    </source>
</evidence>
<evidence type="ECO:0000256" key="9">
    <source>
        <dbReference type="ARBA" id="ARBA00023002"/>
    </source>
</evidence>
<dbReference type="Gene3D" id="1.10.620.20">
    <property type="entry name" value="Ribonucleotide Reductase, subunit A"/>
    <property type="match status" value="1"/>
</dbReference>
<dbReference type="Pfam" id="PF03405">
    <property type="entry name" value="FA_desaturase_2"/>
    <property type="match status" value="1"/>
</dbReference>
<comment type="pathway">
    <text evidence="2">Lipid metabolism; fatty acid metabolism.</text>
</comment>
<keyword evidence="12" id="KW-0275">Fatty acid biosynthesis</keyword>
<dbReference type="AlphaFoldDB" id="A0A6V7QYP4"/>
<evidence type="ECO:0000256" key="8">
    <source>
        <dbReference type="ARBA" id="ARBA00022946"/>
    </source>
</evidence>
<dbReference type="GO" id="GO:0046872">
    <property type="term" value="F:metal ion binding"/>
    <property type="evidence" value="ECO:0007669"/>
    <property type="project" value="UniProtKB-KW"/>
</dbReference>
<evidence type="ECO:0000313" key="14">
    <source>
        <dbReference type="EMBL" id="CAD1848007.1"/>
    </source>
</evidence>
<dbReference type="InterPro" id="IPR005067">
    <property type="entry name" value="Fatty_acid_desaturase-2"/>
</dbReference>
<evidence type="ECO:0000256" key="12">
    <source>
        <dbReference type="ARBA" id="ARBA00023160"/>
    </source>
</evidence>
<proteinExistence type="inferred from homology"/>
<evidence type="ECO:0000256" key="3">
    <source>
        <dbReference type="ARBA" id="ARBA00008749"/>
    </source>
</evidence>
<dbReference type="EMBL" id="CAJEUB010000065">
    <property type="protein sequence ID" value="CAD1848007.1"/>
    <property type="molecule type" value="Genomic_DNA"/>
</dbReference>
<dbReference type="PANTHER" id="PTHR31155:SF9">
    <property type="entry name" value="STEAROYL-[ACYL-CARRIER-PROTEIN] 9-DESATURASE 7, CHLOROPLASTIC"/>
    <property type="match status" value="1"/>
</dbReference>
<evidence type="ECO:0000256" key="5">
    <source>
        <dbReference type="ARBA" id="ARBA00022516"/>
    </source>
</evidence>
<keyword evidence="10" id="KW-0408">Iron</keyword>
<evidence type="ECO:0000256" key="13">
    <source>
        <dbReference type="SAM" id="MobiDB-lite"/>
    </source>
</evidence>
<protein>
    <submittedName>
        <fullName evidence="14">Uncharacterized protein</fullName>
    </submittedName>
</protein>
<evidence type="ECO:0000256" key="11">
    <source>
        <dbReference type="ARBA" id="ARBA00023098"/>
    </source>
</evidence>
<dbReference type="InterPro" id="IPR009078">
    <property type="entry name" value="Ferritin-like_SF"/>
</dbReference>
<keyword evidence="11" id="KW-0443">Lipid metabolism</keyword>
<comment type="similarity">
    <text evidence="3">Belongs to the fatty acid desaturase type 2 family.</text>
</comment>
<dbReference type="InterPro" id="IPR012348">
    <property type="entry name" value="RNR-like"/>
</dbReference>
<gene>
    <name evidence="14" type="ORF">CB5_LOCUS31218</name>
</gene>
<keyword evidence="7" id="KW-0276">Fatty acid metabolism</keyword>
<feature type="compositionally biased region" description="Basic and acidic residues" evidence="13">
    <location>
        <begin position="99"/>
        <end position="118"/>
    </location>
</feature>
<dbReference type="GO" id="GO:0009570">
    <property type="term" value="C:chloroplast stroma"/>
    <property type="evidence" value="ECO:0007669"/>
    <property type="project" value="TreeGrafter"/>
</dbReference>
<name>A0A6V7QYP4_ANACO</name>
<dbReference type="PANTHER" id="PTHR31155">
    <property type="entry name" value="ACYL- ACYL-CARRIER-PROTEIN DESATURASE-RELATED"/>
    <property type="match status" value="1"/>
</dbReference>
<keyword evidence="6" id="KW-0479">Metal-binding</keyword>
<feature type="compositionally biased region" description="Basic residues" evidence="13">
    <location>
        <begin position="135"/>
        <end position="144"/>
    </location>
</feature>
<keyword evidence="9" id="KW-0560">Oxidoreductase</keyword>
<keyword evidence="5" id="KW-0444">Lipid biosynthesis</keyword>
<comment type="subunit">
    <text evidence="4">Homodimer.</text>
</comment>
<organism evidence="14">
    <name type="scientific">Ananas comosus var. bracteatus</name>
    <name type="common">red pineapple</name>
    <dbReference type="NCBI Taxonomy" id="296719"/>
    <lineage>
        <taxon>Eukaryota</taxon>
        <taxon>Viridiplantae</taxon>
        <taxon>Streptophyta</taxon>
        <taxon>Embryophyta</taxon>
        <taxon>Tracheophyta</taxon>
        <taxon>Spermatophyta</taxon>
        <taxon>Magnoliopsida</taxon>
        <taxon>Liliopsida</taxon>
        <taxon>Poales</taxon>
        <taxon>Bromeliaceae</taxon>
        <taxon>Bromelioideae</taxon>
        <taxon>Ananas</taxon>
    </lineage>
</organism>
<dbReference type="SUPFAM" id="SSF47240">
    <property type="entry name" value="Ferritin-like"/>
    <property type="match status" value="1"/>
</dbReference>
<evidence type="ECO:0000256" key="6">
    <source>
        <dbReference type="ARBA" id="ARBA00022723"/>
    </source>
</evidence>